<gene>
    <name evidence="1" type="ORF">L484_025579</name>
</gene>
<name>W9R8J5_9ROSA</name>
<evidence type="ECO:0000313" key="2">
    <source>
        <dbReference type="Proteomes" id="UP000030645"/>
    </source>
</evidence>
<dbReference type="Proteomes" id="UP000030645">
    <property type="component" value="Unassembled WGS sequence"/>
</dbReference>
<reference evidence="2" key="1">
    <citation type="submission" date="2013-01" db="EMBL/GenBank/DDBJ databases">
        <title>Draft Genome Sequence of a Mulberry Tree, Morus notabilis C.K. Schneid.</title>
        <authorList>
            <person name="He N."/>
            <person name="Zhao S."/>
        </authorList>
    </citation>
    <scope>NUCLEOTIDE SEQUENCE</scope>
</reference>
<accession>W9R8J5</accession>
<dbReference type="AlphaFoldDB" id="W9R8J5"/>
<keyword evidence="2" id="KW-1185">Reference proteome</keyword>
<protein>
    <submittedName>
        <fullName evidence="1">Uncharacterized protein</fullName>
    </submittedName>
</protein>
<proteinExistence type="predicted"/>
<organism evidence="1 2">
    <name type="scientific">Morus notabilis</name>
    <dbReference type="NCBI Taxonomy" id="981085"/>
    <lineage>
        <taxon>Eukaryota</taxon>
        <taxon>Viridiplantae</taxon>
        <taxon>Streptophyta</taxon>
        <taxon>Embryophyta</taxon>
        <taxon>Tracheophyta</taxon>
        <taxon>Spermatophyta</taxon>
        <taxon>Magnoliopsida</taxon>
        <taxon>eudicotyledons</taxon>
        <taxon>Gunneridae</taxon>
        <taxon>Pentapetalae</taxon>
        <taxon>rosids</taxon>
        <taxon>fabids</taxon>
        <taxon>Rosales</taxon>
        <taxon>Moraceae</taxon>
        <taxon>Moreae</taxon>
        <taxon>Morus</taxon>
    </lineage>
</organism>
<sequence>MNEKYNANTINKHFKLDYRTLMNEEYMKNPNIDDMVKAICSNGCCWSIAREVIRERAFVLYAIKMGLEFNVGACIQTTISHADQSTRVALAVPSLITELIQAAGVNTSDDTAFLDSVRPLDKNDIHQIWNNQAEEGEEADLYDMIEQQG</sequence>
<dbReference type="EMBL" id="KE344715">
    <property type="protein sequence ID" value="EXB76225.1"/>
    <property type="molecule type" value="Genomic_DNA"/>
</dbReference>
<evidence type="ECO:0000313" key="1">
    <source>
        <dbReference type="EMBL" id="EXB76225.1"/>
    </source>
</evidence>